<evidence type="ECO:0000256" key="16">
    <source>
        <dbReference type="ARBA" id="ARBA00059438"/>
    </source>
</evidence>
<dbReference type="GeneID" id="4618616"/>
<gene>
    <name evidence="21" type="ORF">AGOS_AAL112C</name>
</gene>
<dbReference type="GO" id="GO:0030983">
    <property type="term" value="F:mismatched DNA binding"/>
    <property type="evidence" value="ECO:0000318"/>
    <property type="project" value="GO_Central"/>
</dbReference>
<dbReference type="Pfam" id="PF16278">
    <property type="entry name" value="zf-C2HE"/>
    <property type="match status" value="1"/>
</dbReference>
<evidence type="ECO:0000256" key="6">
    <source>
        <dbReference type="ARBA" id="ARBA00022723"/>
    </source>
</evidence>
<dbReference type="GO" id="GO:0003725">
    <property type="term" value="F:double-stranded RNA binding"/>
    <property type="evidence" value="ECO:0000318"/>
    <property type="project" value="GO_Central"/>
</dbReference>
<evidence type="ECO:0000256" key="5">
    <source>
        <dbReference type="ARBA" id="ARBA00022490"/>
    </source>
</evidence>
<comment type="subcellular location">
    <subcellularLocation>
        <location evidence="2">Cytoplasm</location>
    </subcellularLocation>
    <subcellularLocation>
        <location evidence="1">Nucleus</location>
    </subcellularLocation>
</comment>
<reference evidence="21 22" key="1">
    <citation type="journal article" date="2004" name="Science">
        <title>The Ashbya gossypii genome as a tool for mapping the ancient Saccharomyces cerevisiae genome.</title>
        <authorList>
            <person name="Dietrich F.S."/>
            <person name="Voegeli S."/>
            <person name="Brachat S."/>
            <person name="Lerch A."/>
            <person name="Gates K."/>
            <person name="Steiner S."/>
            <person name="Mohr C."/>
            <person name="Pohlmann R."/>
            <person name="Luedi P."/>
            <person name="Choi S."/>
            <person name="Wing R.A."/>
            <person name="Flavier A."/>
            <person name="Gaffney T.D."/>
            <person name="Philippsen P."/>
        </authorList>
    </citation>
    <scope>NUCLEOTIDE SEQUENCE [LARGE SCALE GENOMIC DNA]</scope>
    <source>
        <strain evidence="22">ATCC 10895 / CBS 109.51 / FGSC 9923 / NRRL Y-1056</strain>
    </source>
</reference>
<dbReference type="GO" id="GO:0033699">
    <property type="term" value="F:DNA 5'-adenosine monophosphate hydrolase activity"/>
    <property type="evidence" value="ECO:0000318"/>
    <property type="project" value="GO_Central"/>
</dbReference>
<feature type="domain" description="Aprataxin C2HE/C2H2/C2HC zinc finger" evidence="20">
    <location>
        <begin position="242"/>
        <end position="297"/>
    </location>
</feature>
<sequence length="304" mass="36190">MSEIYYVEEKTTSEPGVDENPILTHWLLKDDIRVCKHCRRTFEASRFSEYAAKQHLARYHTQVDETMSFTQYIQEFSPTYEWGVHKCRLHNERSFSIEFFKYIMAPSKWENELLYYDEHAVIIKDKFPKAQQHVLVIPRAIKTTLKHPTQLSITDKDKYQKHIDWALNYIWHDFTSKYKLKPGSSSPFSSHEEFNSLAHFIANFTQVGVHSVPSMENLHIHVMTTDFYSKSMKHKKHFNSFNTEFFVRWDRLPLAEVPNTDAMERRIRESELTCTYCKQGFSNRFAALSRHLGEEFHCRFVPVK</sequence>
<evidence type="ECO:0000256" key="15">
    <source>
        <dbReference type="ARBA" id="ARBA00044713"/>
    </source>
</evidence>
<keyword evidence="22" id="KW-1185">Reference proteome</keyword>
<dbReference type="GO" id="GO:0005737">
    <property type="term" value="C:cytoplasm"/>
    <property type="evidence" value="ECO:0007669"/>
    <property type="project" value="UniProtKB-SubCell"/>
</dbReference>
<dbReference type="KEGG" id="ago:AGOS_AAL112C"/>
<comment type="catalytic activity">
    <reaction evidence="15">
        <text>a 5'-end adenosine-5'-diphospho-5'-ribonucleoside-2'-deoxyribonucleotide-DNA + H2O = a 5'-end 5'-phospho-ribonucleoside-2'-deoxyribonucleotide-DNA + AMP + 2 H(+)</text>
        <dbReference type="Rhea" id="RHEA:52132"/>
        <dbReference type="Rhea" id="RHEA-COMP:13182"/>
        <dbReference type="Rhea" id="RHEA-COMP:13183"/>
        <dbReference type="ChEBI" id="CHEBI:15377"/>
        <dbReference type="ChEBI" id="CHEBI:15378"/>
        <dbReference type="ChEBI" id="CHEBI:136414"/>
        <dbReference type="ChEBI" id="CHEBI:136415"/>
        <dbReference type="ChEBI" id="CHEBI:456215"/>
        <dbReference type="EC" id="3.6.1.71"/>
    </reaction>
</comment>
<dbReference type="GO" id="GO:0120108">
    <property type="term" value="F:DNA-3'-diphospho-5'-guanosine diphosphatase activity"/>
    <property type="evidence" value="ECO:0007669"/>
    <property type="project" value="UniProtKB-EC"/>
</dbReference>
<evidence type="ECO:0000256" key="9">
    <source>
        <dbReference type="ARBA" id="ARBA00022833"/>
    </source>
</evidence>
<evidence type="ECO:0000256" key="7">
    <source>
        <dbReference type="ARBA" id="ARBA00022763"/>
    </source>
</evidence>
<dbReference type="InParanoid" id="Q75F40"/>
<evidence type="ECO:0000256" key="2">
    <source>
        <dbReference type="ARBA" id="ARBA00004496"/>
    </source>
</evidence>
<dbReference type="FunCoup" id="Q75F40">
    <property type="interactions" value="68"/>
</dbReference>
<evidence type="ECO:0000256" key="13">
    <source>
        <dbReference type="ARBA" id="ARBA00024601"/>
    </source>
</evidence>
<evidence type="ECO:0000256" key="10">
    <source>
        <dbReference type="ARBA" id="ARBA00023125"/>
    </source>
</evidence>
<dbReference type="GO" id="GO:0005634">
    <property type="term" value="C:nucleus"/>
    <property type="evidence" value="ECO:0000318"/>
    <property type="project" value="GO_Central"/>
</dbReference>
<keyword evidence="8" id="KW-0378">Hydrolase</keyword>
<keyword evidence="7" id="KW-0227">DNA damage</keyword>
<evidence type="ECO:0000256" key="4">
    <source>
        <dbReference type="ARBA" id="ARBA00012496"/>
    </source>
</evidence>
<dbReference type="InterPro" id="IPR036265">
    <property type="entry name" value="HIT-like_sf"/>
</dbReference>
<dbReference type="InterPro" id="IPR011146">
    <property type="entry name" value="HIT-like"/>
</dbReference>
<evidence type="ECO:0000259" key="20">
    <source>
        <dbReference type="Pfam" id="PF16278"/>
    </source>
</evidence>
<dbReference type="GO" id="GO:1990165">
    <property type="term" value="F:single-strand break-containing DNA binding"/>
    <property type="evidence" value="ECO:0000318"/>
    <property type="project" value="GO_Central"/>
</dbReference>
<keyword evidence="10" id="KW-0238">DNA-binding</keyword>
<evidence type="ECO:0000256" key="14">
    <source>
        <dbReference type="ARBA" id="ARBA00044639"/>
    </source>
</evidence>
<evidence type="ECO:0000256" key="18">
    <source>
        <dbReference type="ARBA" id="ARBA00076243"/>
    </source>
</evidence>
<evidence type="ECO:0000313" key="21">
    <source>
        <dbReference type="EMBL" id="AAS50254.1"/>
    </source>
</evidence>
<dbReference type="EC" id="3.6.1.71" evidence="4"/>
<dbReference type="EC" id="3.6.1.72" evidence="3"/>
<proteinExistence type="predicted"/>
<dbReference type="STRING" id="284811.Q75F40"/>
<organism evidence="21 22">
    <name type="scientific">Eremothecium gossypii (strain ATCC 10895 / CBS 109.51 / FGSC 9923 / NRRL Y-1056)</name>
    <name type="common">Yeast</name>
    <name type="synonym">Ashbya gossypii</name>
    <dbReference type="NCBI Taxonomy" id="284811"/>
    <lineage>
        <taxon>Eukaryota</taxon>
        <taxon>Fungi</taxon>
        <taxon>Dikarya</taxon>
        <taxon>Ascomycota</taxon>
        <taxon>Saccharomycotina</taxon>
        <taxon>Saccharomycetes</taxon>
        <taxon>Saccharomycetales</taxon>
        <taxon>Saccharomycetaceae</taxon>
        <taxon>Eremothecium</taxon>
    </lineage>
</organism>
<dbReference type="RefSeq" id="NP_982430.1">
    <property type="nucleotide sequence ID" value="NM_207783.1"/>
</dbReference>
<comment type="catalytic activity">
    <reaction evidence="14">
        <text>a 5'-end adenosine-5'-diphospho-5'-2'-deoxyribonucleoside-DNA + H2O = a 5'-end 5'-phospho-2'-deoxyribonucleoside-DNA + AMP + 2 H(+)</text>
        <dbReference type="Rhea" id="RHEA:52128"/>
        <dbReference type="Rhea" id="RHEA-COMP:13180"/>
        <dbReference type="Rhea" id="RHEA-COMP:13181"/>
        <dbReference type="ChEBI" id="CHEBI:15377"/>
        <dbReference type="ChEBI" id="CHEBI:15378"/>
        <dbReference type="ChEBI" id="CHEBI:136412"/>
        <dbReference type="ChEBI" id="CHEBI:136413"/>
        <dbReference type="ChEBI" id="CHEBI:456215"/>
        <dbReference type="EC" id="3.6.1.71"/>
    </reaction>
</comment>
<name>Q75F40_EREGS</name>
<reference evidence="22" key="2">
    <citation type="journal article" date="2013" name="G3 (Bethesda)">
        <title>Genomes of Ashbya fungi isolated from insects reveal four mating-type loci, numerous translocations, lack of transposons, and distinct gene duplications.</title>
        <authorList>
            <person name="Dietrich F.S."/>
            <person name="Voegeli S."/>
            <person name="Kuo S."/>
            <person name="Philippsen P."/>
        </authorList>
    </citation>
    <scope>GENOME REANNOTATION</scope>
    <source>
        <strain evidence="22">ATCC 10895 / CBS 109.51 / FGSC 9923 / NRRL Y-1056</strain>
    </source>
</reference>
<dbReference type="FunFam" id="3.30.428.10:FF:000017">
    <property type="entry name" value="Aprataxin-like protein"/>
    <property type="match status" value="1"/>
</dbReference>
<keyword evidence="9" id="KW-0862">Zinc</keyword>
<comment type="function">
    <text evidence="16">DNA-binding protein involved in single-strand DNA break repair, double-strand DNA break repair and base excision repair. Resolves abortive DNA ligation intermediates formed either at base excision sites, or when DNA ligases attempt to repair non-ligatable breaks induced by reactive oxygen species. Catalyzes the release of adenylate groups covalently linked to 5'-phosphate termini, resulting in the production of 5'-phosphate termini that can be efficiently rejoined. Likewise, catalyzes the release of 3'-linked guanosine (DNAppG) and inosine (DNAppI) from DNA, but has higher specific activity with 5'-linked adenosine (AppDNA).</text>
</comment>
<evidence type="ECO:0000313" key="22">
    <source>
        <dbReference type="Proteomes" id="UP000000591"/>
    </source>
</evidence>
<dbReference type="AlphaFoldDB" id="Q75F40"/>
<dbReference type="HOGENOM" id="CLU_066882_3_1_1"/>
<dbReference type="OrthoDB" id="3512845at2759"/>
<evidence type="ECO:0000256" key="12">
    <source>
        <dbReference type="ARBA" id="ARBA00023242"/>
    </source>
</evidence>
<dbReference type="SUPFAM" id="SSF54197">
    <property type="entry name" value="HIT-like"/>
    <property type="match status" value="1"/>
</dbReference>
<dbReference type="eggNOG" id="KOG0562">
    <property type="taxonomic scope" value="Eukaryota"/>
</dbReference>
<feature type="domain" description="HIT" evidence="19">
    <location>
        <begin position="111"/>
        <end position="226"/>
    </location>
</feature>
<dbReference type="Pfam" id="PF01230">
    <property type="entry name" value="HIT"/>
    <property type="match status" value="1"/>
</dbReference>
<protein>
    <recommendedName>
        <fullName evidence="17">Aprataxin-like protein</fullName>
        <ecNumber evidence="4">3.6.1.71</ecNumber>
        <ecNumber evidence="3">3.6.1.72</ecNumber>
    </recommendedName>
    <alternativeName>
        <fullName evidence="18">Hit family protein 3</fullName>
    </alternativeName>
</protein>
<dbReference type="PANTHER" id="PTHR12486:SF4">
    <property type="entry name" value="APRATAXIN"/>
    <property type="match status" value="1"/>
</dbReference>
<accession>Q75F40</accession>
<keyword evidence="11" id="KW-0234">DNA repair</keyword>
<evidence type="ECO:0000256" key="8">
    <source>
        <dbReference type="ARBA" id="ARBA00022801"/>
    </source>
</evidence>
<dbReference type="EMBL" id="AE016814">
    <property type="protein sequence ID" value="AAS50254.1"/>
    <property type="molecule type" value="Genomic_DNA"/>
</dbReference>
<dbReference type="InterPro" id="IPR032566">
    <property type="entry name" value="Znf-C2HE"/>
</dbReference>
<comment type="catalytic activity">
    <reaction evidence="13">
        <text>a 3'-end 2'-deoxyribonucleotide-3'-diphospho-5'-guanosine-DNA + H2O = a 3'-end 2'-deoxyribonucleotide 3'-phosphate-DNA + GMP + 2 H(+)</text>
        <dbReference type="Rhea" id="RHEA:52140"/>
        <dbReference type="Rhea" id="RHEA-COMP:13186"/>
        <dbReference type="Rhea" id="RHEA-COMP:13187"/>
        <dbReference type="ChEBI" id="CHEBI:15377"/>
        <dbReference type="ChEBI" id="CHEBI:15378"/>
        <dbReference type="ChEBI" id="CHEBI:58115"/>
        <dbReference type="ChEBI" id="CHEBI:136419"/>
        <dbReference type="ChEBI" id="CHEBI:136420"/>
        <dbReference type="EC" id="3.6.1.72"/>
    </reaction>
</comment>
<evidence type="ECO:0000256" key="11">
    <source>
        <dbReference type="ARBA" id="ARBA00023204"/>
    </source>
</evidence>
<keyword evidence="12" id="KW-0539">Nucleus</keyword>
<dbReference type="GO" id="GO:0046872">
    <property type="term" value="F:metal ion binding"/>
    <property type="evidence" value="ECO:0007669"/>
    <property type="project" value="UniProtKB-KW"/>
</dbReference>
<dbReference type="OMA" id="WRCGQEF"/>
<evidence type="ECO:0000256" key="17">
    <source>
        <dbReference type="ARBA" id="ARBA00068941"/>
    </source>
</evidence>
<dbReference type="Gene3D" id="3.30.428.10">
    <property type="entry name" value="HIT-like"/>
    <property type="match status" value="1"/>
</dbReference>
<dbReference type="GO" id="GO:0003697">
    <property type="term" value="F:single-stranded DNA binding"/>
    <property type="evidence" value="ECO:0000318"/>
    <property type="project" value="GO_Central"/>
</dbReference>
<keyword evidence="6" id="KW-0479">Metal-binding</keyword>
<keyword evidence="5" id="KW-0963">Cytoplasm</keyword>
<dbReference type="Proteomes" id="UP000000591">
    <property type="component" value="Chromosome I"/>
</dbReference>
<evidence type="ECO:0000259" key="19">
    <source>
        <dbReference type="Pfam" id="PF01230"/>
    </source>
</evidence>
<evidence type="ECO:0000256" key="3">
    <source>
        <dbReference type="ARBA" id="ARBA00012495"/>
    </source>
</evidence>
<evidence type="ECO:0000256" key="1">
    <source>
        <dbReference type="ARBA" id="ARBA00004123"/>
    </source>
</evidence>
<dbReference type="GO" id="GO:0000012">
    <property type="term" value="P:single strand break repair"/>
    <property type="evidence" value="ECO:0000318"/>
    <property type="project" value="GO_Central"/>
</dbReference>
<dbReference type="PANTHER" id="PTHR12486">
    <property type="entry name" value="APRATAXIN-RELATED"/>
    <property type="match status" value="1"/>
</dbReference>